<sequence>ILEVNKEAEFYVPASFRGTIAGRKVTTVTKPLEISEEVFSTGELKGIEQSLAIKTDKGILVVAGCSHPGVEEIIDAASRFGKVYGIIGGFHGFRDFSRLSGLSLIVPCHCTQYKPEILELFPQQCVRCGAGLVLEQQTTR</sequence>
<gene>
    <name evidence="1" type="ORF">S12H4_40222</name>
</gene>
<reference evidence="1" key="1">
    <citation type="journal article" date="2014" name="Front. Microbiol.">
        <title>High frequency of phylogenetically diverse reductive dehalogenase-homologous genes in deep subseafloor sedimentary metagenomes.</title>
        <authorList>
            <person name="Kawai M."/>
            <person name="Futagami T."/>
            <person name="Toyoda A."/>
            <person name="Takaki Y."/>
            <person name="Nishi S."/>
            <person name="Hori S."/>
            <person name="Arai W."/>
            <person name="Tsubouchi T."/>
            <person name="Morono Y."/>
            <person name="Uchiyama I."/>
            <person name="Ito T."/>
            <person name="Fujiyama A."/>
            <person name="Inagaki F."/>
            <person name="Takami H."/>
        </authorList>
    </citation>
    <scope>NUCLEOTIDE SEQUENCE</scope>
    <source>
        <strain evidence="1">Expedition CK06-06</strain>
    </source>
</reference>
<dbReference type="EMBL" id="BARW01024395">
    <property type="protein sequence ID" value="GAI91350.1"/>
    <property type="molecule type" value="Genomic_DNA"/>
</dbReference>
<dbReference type="PANTHER" id="PTHR13754:SF13">
    <property type="entry name" value="METALLO-BETA-LACTAMASE SUPERFAMILY PROTEIN (AFU_ORTHOLOGUE AFUA_3G07630)"/>
    <property type="match status" value="1"/>
</dbReference>
<dbReference type="PANTHER" id="PTHR13754">
    <property type="entry name" value="METALLO-BETA-LACTAMASE SUPERFAMILY PROTEIN"/>
    <property type="match status" value="1"/>
</dbReference>
<organism evidence="1">
    <name type="scientific">marine sediment metagenome</name>
    <dbReference type="NCBI Taxonomy" id="412755"/>
    <lineage>
        <taxon>unclassified sequences</taxon>
        <taxon>metagenomes</taxon>
        <taxon>ecological metagenomes</taxon>
    </lineage>
</organism>
<proteinExistence type="predicted"/>
<comment type="caution">
    <text evidence="1">The sequence shown here is derived from an EMBL/GenBank/DDBJ whole genome shotgun (WGS) entry which is preliminary data.</text>
</comment>
<dbReference type="AlphaFoldDB" id="X1TUW2"/>
<evidence type="ECO:0000313" key="1">
    <source>
        <dbReference type="EMBL" id="GAI91350.1"/>
    </source>
</evidence>
<accession>X1TUW2</accession>
<protein>
    <recommendedName>
        <fullName evidence="2">MBL fold metallo-hydrolase</fullName>
    </recommendedName>
</protein>
<dbReference type="Gene3D" id="3.60.15.10">
    <property type="entry name" value="Ribonuclease Z/Hydroxyacylglutathione hydrolase-like"/>
    <property type="match status" value="1"/>
</dbReference>
<feature type="non-terminal residue" evidence="1">
    <location>
        <position position="1"/>
    </location>
</feature>
<name>X1TUW2_9ZZZZ</name>
<dbReference type="InterPro" id="IPR036866">
    <property type="entry name" value="RibonucZ/Hydroxyglut_hydro"/>
</dbReference>
<dbReference type="InterPro" id="IPR052926">
    <property type="entry name" value="Metallo-beta-lactamase_dom"/>
</dbReference>
<dbReference type="SUPFAM" id="SSF56281">
    <property type="entry name" value="Metallo-hydrolase/oxidoreductase"/>
    <property type="match status" value="1"/>
</dbReference>
<evidence type="ECO:0008006" key="2">
    <source>
        <dbReference type="Google" id="ProtNLM"/>
    </source>
</evidence>
<dbReference type="GO" id="GO:0016740">
    <property type="term" value="F:transferase activity"/>
    <property type="evidence" value="ECO:0007669"/>
    <property type="project" value="TreeGrafter"/>
</dbReference>